<evidence type="ECO:0000313" key="12">
    <source>
        <dbReference type="EMBL" id="KAA9133113.1"/>
    </source>
</evidence>
<dbReference type="PANTHER" id="PTHR30404:SF0">
    <property type="entry name" value="N-ACETYLMURAMOYL-L-ALANINE AMIDASE AMIC"/>
    <property type="match status" value="1"/>
</dbReference>
<dbReference type="GO" id="GO:0030288">
    <property type="term" value="C:outer membrane-bounded periplasmic space"/>
    <property type="evidence" value="ECO:0007669"/>
    <property type="project" value="TreeGrafter"/>
</dbReference>
<dbReference type="Pfam" id="PF11741">
    <property type="entry name" value="AMIN"/>
    <property type="match status" value="1"/>
</dbReference>
<proteinExistence type="inferred from homology"/>
<evidence type="ECO:0000256" key="4">
    <source>
        <dbReference type="ARBA" id="ARBA00011901"/>
    </source>
</evidence>
<dbReference type="EMBL" id="VYXP01000002">
    <property type="protein sequence ID" value="KAA9133113.1"/>
    <property type="molecule type" value="Genomic_DNA"/>
</dbReference>
<dbReference type="InterPro" id="IPR036779">
    <property type="entry name" value="LysM_dom_sf"/>
</dbReference>
<dbReference type="InterPro" id="IPR018392">
    <property type="entry name" value="LysM"/>
</dbReference>
<accession>A0A5N0TDF6</accession>
<organism evidence="12 13">
    <name type="scientific">Marinihelvus fidelis</name>
    <dbReference type="NCBI Taxonomy" id="2613842"/>
    <lineage>
        <taxon>Bacteria</taxon>
        <taxon>Pseudomonadati</taxon>
        <taxon>Pseudomonadota</taxon>
        <taxon>Gammaproteobacteria</taxon>
        <taxon>Chromatiales</taxon>
        <taxon>Wenzhouxiangellaceae</taxon>
        <taxon>Marinihelvus</taxon>
    </lineage>
</organism>
<comment type="caution">
    <text evidence="12">The sequence shown here is derived from an EMBL/GenBank/DDBJ whole genome shotgun (WGS) entry which is preliminary data.</text>
</comment>
<dbReference type="CDD" id="cd00118">
    <property type="entry name" value="LysM"/>
    <property type="match status" value="1"/>
</dbReference>
<dbReference type="GO" id="GO:0009253">
    <property type="term" value="P:peptidoglycan catabolic process"/>
    <property type="evidence" value="ECO:0007669"/>
    <property type="project" value="InterPro"/>
</dbReference>
<feature type="domain" description="LysM" evidence="11">
    <location>
        <begin position="387"/>
        <end position="430"/>
    </location>
</feature>
<dbReference type="InterPro" id="IPR050695">
    <property type="entry name" value="N-acetylmuramoyl_amidase_3"/>
</dbReference>
<evidence type="ECO:0000256" key="7">
    <source>
        <dbReference type="ARBA" id="ARBA00022801"/>
    </source>
</evidence>
<dbReference type="Gene3D" id="3.10.350.10">
    <property type="entry name" value="LysM domain"/>
    <property type="match status" value="1"/>
</dbReference>
<evidence type="ECO:0000256" key="2">
    <source>
        <dbReference type="ARBA" id="ARBA00004418"/>
    </source>
</evidence>
<dbReference type="FunFam" id="3.40.630.40:FF:000001">
    <property type="entry name" value="N-acetylmuramoyl-L-alanine amidase"/>
    <property type="match status" value="1"/>
</dbReference>
<evidence type="ECO:0000256" key="8">
    <source>
        <dbReference type="ARBA" id="ARBA00023316"/>
    </source>
</evidence>
<dbReference type="Proteomes" id="UP000325372">
    <property type="component" value="Unassembled WGS sequence"/>
</dbReference>
<evidence type="ECO:0000256" key="1">
    <source>
        <dbReference type="ARBA" id="ARBA00001561"/>
    </source>
</evidence>
<dbReference type="InterPro" id="IPR021731">
    <property type="entry name" value="AMIN_dom"/>
</dbReference>
<dbReference type="GO" id="GO:0071555">
    <property type="term" value="P:cell wall organization"/>
    <property type="evidence" value="ECO:0007669"/>
    <property type="project" value="UniProtKB-KW"/>
</dbReference>
<dbReference type="Pfam" id="PF01476">
    <property type="entry name" value="LysM"/>
    <property type="match status" value="1"/>
</dbReference>
<dbReference type="Pfam" id="PF01520">
    <property type="entry name" value="Amidase_3"/>
    <property type="match status" value="1"/>
</dbReference>
<dbReference type="GO" id="GO:0008745">
    <property type="term" value="F:N-acetylmuramoyl-L-alanine amidase activity"/>
    <property type="evidence" value="ECO:0007669"/>
    <property type="project" value="UniProtKB-EC"/>
</dbReference>
<keyword evidence="5 10" id="KW-0732">Signal</keyword>
<evidence type="ECO:0000256" key="3">
    <source>
        <dbReference type="ARBA" id="ARBA00010860"/>
    </source>
</evidence>
<comment type="subcellular location">
    <subcellularLocation>
        <location evidence="2">Periplasm</location>
    </subcellularLocation>
</comment>
<keyword evidence="8" id="KW-0961">Cell wall biogenesis/degradation</keyword>
<evidence type="ECO:0000259" key="11">
    <source>
        <dbReference type="PROSITE" id="PS51782"/>
    </source>
</evidence>
<evidence type="ECO:0000313" key="13">
    <source>
        <dbReference type="Proteomes" id="UP000325372"/>
    </source>
</evidence>
<evidence type="ECO:0000256" key="10">
    <source>
        <dbReference type="SAM" id="SignalP"/>
    </source>
</evidence>
<dbReference type="SMART" id="SM00646">
    <property type="entry name" value="Ami_3"/>
    <property type="match status" value="1"/>
</dbReference>
<keyword evidence="6" id="KW-0574">Periplasm</keyword>
<dbReference type="AlphaFoldDB" id="A0A5N0TDF6"/>
<comment type="similarity">
    <text evidence="3">Belongs to the N-acetylmuramoyl-L-alanine amidase 3 family.</text>
</comment>
<dbReference type="Gene3D" id="3.40.630.40">
    <property type="entry name" value="Zn-dependent exopeptidases"/>
    <property type="match status" value="1"/>
</dbReference>
<keyword evidence="7" id="KW-0378">Hydrolase</keyword>
<evidence type="ECO:0000256" key="5">
    <source>
        <dbReference type="ARBA" id="ARBA00022729"/>
    </source>
</evidence>
<dbReference type="CDD" id="cd02696">
    <property type="entry name" value="MurNAc-LAA"/>
    <property type="match status" value="1"/>
</dbReference>
<reference evidence="12 13" key="1">
    <citation type="submission" date="2019-09" db="EMBL/GenBank/DDBJ databases">
        <title>Wenzhouxiangella sp. Genome sequencing and assembly.</title>
        <authorList>
            <person name="Zhang R."/>
        </authorList>
    </citation>
    <scope>NUCLEOTIDE SEQUENCE [LARGE SCALE GENOMIC DNA]</scope>
    <source>
        <strain evidence="12 13">W260</strain>
    </source>
</reference>
<evidence type="ECO:0000256" key="9">
    <source>
        <dbReference type="ARBA" id="ARBA00074581"/>
    </source>
</evidence>
<feature type="chain" id="PRO_5024466088" description="N-acetylmuramoyl-L-alanine amidase AmiC" evidence="10">
    <location>
        <begin position="21"/>
        <end position="433"/>
    </location>
</feature>
<feature type="signal peptide" evidence="10">
    <location>
        <begin position="1"/>
        <end position="20"/>
    </location>
</feature>
<name>A0A5N0TDF6_9GAMM</name>
<dbReference type="SUPFAM" id="SSF53187">
    <property type="entry name" value="Zn-dependent exopeptidases"/>
    <property type="match status" value="1"/>
</dbReference>
<gene>
    <name evidence="12" type="ORF">F3N42_01765</name>
</gene>
<comment type="catalytic activity">
    <reaction evidence="1">
        <text>Hydrolyzes the link between N-acetylmuramoyl residues and L-amino acid residues in certain cell-wall glycopeptides.</text>
        <dbReference type="EC" id="3.5.1.28"/>
    </reaction>
</comment>
<keyword evidence="13" id="KW-1185">Reference proteome</keyword>
<dbReference type="EC" id="3.5.1.28" evidence="4"/>
<dbReference type="InterPro" id="IPR002508">
    <property type="entry name" value="MurNAc-LAA_cat"/>
</dbReference>
<dbReference type="SMART" id="SM00257">
    <property type="entry name" value="LysM"/>
    <property type="match status" value="1"/>
</dbReference>
<protein>
    <recommendedName>
        <fullName evidence="9">N-acetylmuramoyl-L-alanine amidase AmiC</fullName>
        <ecNumber evidence="4">3.5.1.28</ecNumber>
    </recommendedName>
</protein>
<evidence type="ECO:0000256" key="6">
    <source>
        <dbReference type="ARBA" id="ARBA00022764"/>
    </source>
</evidence>
<sequence>MGAFRPIAVFLMAISFSAFGAEVEGFRVWTDPEKTRAVLDLDDTSEYKLFTLEKPHRVVVDLKGATLSTQLDFIAEHAGMISNVRHGQPDEGTLRVVMDLQSQVDIKSFLIEPTGQYGHRLVIDMYDAGQRPAKAPARSVKTLAADNRDVVIAIDAGHGGEDPGAIGKGRTQEKDVVLQIARRLKTALDAQPGMRGVLVRDGDYYIPHRERYEKARRERADLFVSIHADAFHNRSVRGSSVFVLSQRGASSEFARLVAQSENSSDLVGGVSLNDKDDLLASVLLDLSQSATIQASDKVAASILDSIGQAHKVHKPHIGRANFMVLKSPDVPSVLVETAFISNPTEETRLTQREFQTNMADSIVRGVRNYFYASPPPGTWIAANRDGGRHIVSRGETLGAIASQYSVPLSSLRAANNLSGDMITVGKELVIPAG</sequence>
<dbReference type="SUPFAM" id="SSF54106">
    <property type="entry name" value="LysM domain"/>
    <property type="match status" value="1"/>
</dbReference>
<dbReference type="Gene3D" id="2.60.40.3500">
    <property type="match status" value="1"/>
</dbReference>
<dbReference type="PANTHER" id="PTHR30404">
    <property type="entry name" value="N-ACETYLMURAMOYL-L-ALANINE AMIDASE"/>
    <property type="match status" value="1"/>
</dbReference>
<dbReference type="PROSITE" id="PS51782">
    <property type="entry name" value="LYSM"/>
    <property type="match status" value="1"/>
</dbReference>